<dbReference type="AlphaFoldDB" id="A0AAU7TEF1"/>
<evidence type="ECO:0000259" key="2">
    <source>
        <dbReference type="Pfam" id="PF03364"/>
    </source>
</evidence>
<dbReference type="InterPro" id="IPR047137">
    <property type="entry name" value="ORF3"/>
</dbReference>
<dbReference type="Gene3D" id="3.30.530.20">
    <property type="match status" value="1"/>
</dbReference>
<dbReference type="RefSeq" id="WP_350277962.1">
    <property type="nucleotide sequence ID" value="NZ_CP158165.1"/>
</dbReference>
<proteinExistence type="predicted"/>
<dbReference type="CDD" id="cd07817">
    <property type="entry name" value="SRPBCC_8"/>
    <property type="match status" value="1"/>
</dbReference>
<dbReference type="PANTHER" id="PTHR33824:SF7">
    <property type="entry name" value="POLYKETIDE CYCLASE_DEHYDRASE AND LIPID TRANSPORT SUPERFAMILY PROTEIN"/>
    <property type="match status" value="1"/>
</dbReference>
<dbReference type="EMBL" id="CP158165">
    <property type="protein sequence ID" value="XBV25147.1"/>
    <property type="molecule type" value="Genomic_DNA"/>
</dbReference>
<organism evidence="3">
    <name type="scientific">Kribbella sp. HUAS MG21</name>
    <dbReference type="NCBI Taxonomy" id="3160966"/>
    <lineage>
        <taxon>Bacteria</taxon>
        <taxon>Bacillati</taxon>
        <taxon>Actinomycetota</taxon>
        <taxon>Actinomycetes</taxon>
        <taxon>Propionibacteriales</taxon>
        <taxon>Kribbellaceae</taxon>
        <taxon>Kribbella</taxon>
    </lineage>
</organism>
<dbReference type="InterPro" id="IPR005031">
    <property type="entry name" value="COQ10_START"/>
</dbReference>
<feature type="domain" description="Coenzyme Q-binding protein COQ10 START" evidence="2">
    <location>
        <begin position="126"/>
        <end position="247"/>
    </location>
</feature>
<feature type="compositionally biased region" description="Basic and acidic residues" evidence="1">
    <location>
        <begin position="264"/>
        <end position="273"/>
    </location>
</feature>
<evidence type="ECO:0000313" key="3">
    <source>
        <dbReference type="EMBL" id="XBV25147.1"/>
    </source>
</evidence>
<reference evidence="3" key="1">
    <citation type="submission" date="2024-06" db="EMBL/GenBank/DDBJ databases">
        <title>Kribbella sp. strain HUAS MG21 genome sequences.</title>
        <authorList>
            <person name="Mo P."/>
        </authorList>
    </citation>
    <scope>NUCLEOTIDE SEQUENCE</scope>
    <source>
        <strain evidence="3">HUAS MG21</strain>
    </source>
</reference>
<evidence type="ECO:0000256" key="1">
    <source>
        <dbReference type="SAM" id="MobiDB-lite"/>
    </source>
</evidence>
<feature type="region of interest" description="Disordered" evidence="1">
    <location>
        <begin position="264"/>
        <end position="436"/>
    </location>
</feature>
<dbReference type="PANTHER" id="PTHR33824">
    <property type="entry name" value="POLYKETIDE CYCLASE/DEHYDRASE AND LIPID TRANSPORT SUPERFAMILY PROTEIN"/>
    <property type="match status" value="1"/>
</dbReference>
<protein>
    <submittedName>
        <fullName evidence="3">SRPBCC family protein</fullName>
    </submittedName>
</protein>
<dbReference type="InterPro" id="IPR023393">
    <property type="entry name" value="START-like_dom_sf"/>
</dbReference>
<feature type="compositionally biased region" description="Acidic residues" evidence="1">
    <location>
        <begin position="274"/>
        <end position="428"/>
    </location>
</feature>
<dbReference type="Pfam" id="PF03364">
    <property type="entry name" value="Polyketide_cyc"/>
    <property type="match status" value="1"/>
</dbReference>
<name>A0AAU7TEF1_9ACTN</name>
<accession>A0AAU7TEF1</accession>
<gene>
    <name evidence="3" type="ORF">ABN611_01755</name>
</gene>
<sequence length="436" mass="49755">MAERSRSEEQNGGRSILDELPVDRLKSELQDALSAAAERTAEVASDKISGLAERLTDMAANGGVTGKALAEGGKAAATGGSPLLGALKGGVMGAKDKAVEALGGGSGSGGQKNPLKATTIIESIDVGVPIEVAYNQWTQFQDFSGFMKKVERVEQETDEKLEFKAKILWSHRTWEATILEQVPEDKIVWRSKGEKGHVDGTVTFHELAANLTRIIVVLEYYPQGLFERVGNIWRAQGRRTRVELKHFQRHVMTRVVLHPDEVEGWRGEIHGGEAEESEESEDEYDEDEEAEDEEPEDEYEDEDEYGDEEYEDEGDEEAEPEDEYEEEEEPESEDEYDEEEEPEDEEPEDEYEDEDEYGDEEYEDEGDEEVEPEDEYEEDEEPESEDEYDEEEEPEDEYADEEEEPEGDEDEYGDEYEDEEYEDEEEPEERPRRRAS</sequence>
<dbReference type="SUPFAM" id="SSF55961">
    <property type="entry name" value="Bet v1-like"/>
    <property type="match status" value="1"/>
</dbReference>